<keyword evidence="7 8" id="KW-0066">ATP synthesis</keyword>
<dbReference type="InterPro" id="IPR001469">
    <property type="entry name" value="ATP_synth_F1_dsu/esu"/>
</dbReference>
<keyword evidence="5 8" id="KW-0472">Membrane</keyword>
<dbReference type="CDD" id="cd12152">
    <property type="entry name" value="F1-ATPase_delta"/>
    <property type="match status" value="1"/>
</dbReference>
<sequence>MASETLKVGLVSPEREIWSGEAEHVIAQTIEGEMGILVGHVPVLGILVDGSVVRIKPVDQAEWITAMVGSGFFSVAANEIAVLAEQAELGSAIDVAAARAALDEAVQAESRDDETVVAERRARARLRAAGEEA</sequence>
<dbReference type="SUPFAM" id="SSF51344">
    <property type="entry name" value="Epsilon subunit of F1F0-ATP synthase N-terminal domain"/>
    <property type="match status" value="1"/>
</dbReference>
<dbReference type="Gene3D" id="2.60.15.10">
    <property type="entry name" value="F0F1 ATP synthase delta/epsilon subunit, N-terminal"/>
    <property type="match status" value="1"/>
</dbReference>
<dbReference type="PANTHER" id="PTHR13822">
    <property type="entry name" value="ATP SYNTHASE DELTA/EPSILON CHAIN"/>
    <property type="match status" value="1"/>
</dbReference>
<evidence type="ECO:0000256" key="1">
    <source>
        <dbReference type="ARBA" id="ARBA00004202"/>
    </source>
</evidence>
<comment type="function">
    <text evidence="8">Produces ATP from ADP in the presence of a proton gradient across the membrane.</text>
</comment>
<dbReference type="Pfam" id="PF02823">
    <property type="entry name" value="ATP-synt_DE_N"/>
    <property type="match status" value="1"/>
</dbReference>
<gene>
    <name evidence="8" type="primary">atpC</name>
    <name evidence="11" type="ORF">HKK74_10365</name>
</gene>
<comment type="subunit">
    <text evidence="8 9">F-type ATPases have 2 components, CF(1) - the catalytic core - and CF(0) - the membrane proton channel. CF(1) has five subunits: alpha(3), beta(3), gamma(1), delta(1), epsilon(1). CF(0) has three main subunits: a, b and c.</text>
</comment>
<keyword evidence="12" id="KW-1185">Reference proteome</keyword>
<keyword evidence="8" id="KW-1003">Cell membrane</keyword>
<reference evidence="11 12" key="1">
    <citation type="submission" date="2020-06" db="EMBL/GenBank/DDBJ databases">
        <title>Actinomadura xiongansis sp. nov., isolated from soil of Baiyangdian.</title>
        <authorList>
            <person name="Zhang X."/>
        </authorList>
    </citation>
    <scope>NUCLEOTIDE SEQUENCE [LARGE SCALE GENOMIC DNA]</scope>
    <source>
        <strain evidence="11 12">HBUM206468</strain>
    </source>
</reference>
<dbReference type="Proteomes" id="UP000805614">
    <property type="component" value="Unassembled WGS sequence"/>
</dbReference>
<dbReference type="EMBL" id="JABVEC010000006">
    <property type="protein sequence ID" value="MBC6465898.1"/>
    <property type="molecule type" value="Genomic_DNA"/>
</dbReference>
<proteinExistence type="inferred from homology"/>
<evidence type="ECO:0000313" key="11">
    <source>
        <dbReference type="EMBL" id="MBC6465898.1"/>
    </source>
</evidence>
<comment type="subcellular location">
    <subcellularLocation>
        <location evidence="1 8">Cell membrane</location>
        <topology evidence="1 8">Peripheral membrane protein</topology>
    </subcellularLocation>
</comment>
<keyword evidence="6 8" id="KW-0139">CF(1)</keyword>
<evidence type="ECO:0000256" key="3">
    <source>
        <dbReference type="ARBA" id="ARBA00022448"/>
    </source>
</evidence>
<keyword evidence="4 8" id="KW-0406">Ion transport</keyword>
<dbReference type="RefSeq" id="WP_187242917.1">
    <property type="nucleotide sequence ID" value="NZ_BAAAOK010000028.1"/>
</dbReference>
<evidence type="ECO:0000256" key="2">
    <source>
        <dbReference type="ARBA" id="ARBA00005712"/>
    </source>
</evidence>
<dbReference type="NCBIfam" id="TIGR01216">
    <property type="entry name" value="ATP_synt_epsi"/>
    <property type="match status" value="1"/>
</dbReference>
<dbReference type="HAMAP" id="MF_00530">
    <property type="entry name" value="ATP_synth_epsil_bac"/>
    <property type="match status" value="1"/>
</dbReference>
<keyword evidence="8" id="KW-0375">Hydrogen ion transport</keyword>
<evidence type="ECO:0000313" key="12">
    <source>
        <dbReference type="Proteomes" id="UP000805614"/>
    </source>
</evidence>
<evidence type="ECO:0000256" key="7">
    <source>
        <dbReference type="ARBA" id="ARBA00023310"/>
    </source>
</evidence>
<protein>
    <recommendedName>
        <fullName evidence="8">ATP synthase epsilon chain</fullName>
    </recommendedName>
    <alternativeName>
        <fullName evidence="8">ATP synthase F1 sector epsilon subunit</fullName>
    </alternativeName>
    <alternativeName>
        <fullName evidence="8">F-ATPase epsilon subunit</fullName>
    </alternativeName>
</protein>
<comment type="caution">
    <text evidence="11">The sequence shown here is derived from an EMBL/GenBank/DDBJ whole genome shotgun (WGS) entry which is preliminary data.</text>
</comment>
<comment type="similarity">
    <text evidence="2 8 9">Belongs to the ATPase epsilon chain family.</text>
</comment>
<evidence type="ECO:0000256" key="5">
    <source>
        <dbReference type="ARBA" id="ARBA00023136"/>
    </source>
</evidence>
<evidence type="ECO:0000256" key="9">
    <source>
        <dbReference type="RuleBase" id="RU003656"/>
    </source>
</evidence>
<evidence type="ECO:0000256" key="4">
    <source>
        <dbReference type="ARBA" id="ARBA00023065"/>
    </source>
</evidence>
<feature type="domain" description="ATP synthase F1 complex delta/epsilon subunit N-terminal" evidence="10">
    <location>
        <begin position="6"/>
        <end position="87"/>
    </location>
</feature>
<evidence type="ECO:0000259" key="10">
    <source>
        <dbReference type="Pfam" id="PF02823"/>
    </source>
</evidence>
<dbReference type="NCBIfam" id="NF009977">
    <property type="entry name" value="PRK13442.1"/>
    <property type="match status" value="1"/>
</dbReference>
<dbReference type="PANTHER" id="PTHR13822:SF10">
    <property type="entry name" value="ATP SYNTHASE EPSILON CHAIN, CHLOROPLASTIC"/>
    <property type="match status" value="1"/>
</dbReference>
<evidence type="ECO:0000256" key="8">
    <source>
        <dbReference type="HAMAP-Rule" id="MF_00530"/>
    </source>
</evidence>
<evidence type="ECO:0000256" key="6">
    <source>
        <dbReference type="ARBA" id="ARBA00023196"/>
    </source>
</evidence>
<accession>A0ABR7LNA5</accession>
<keyword evidence="3 8" id="KW-0813">Transport</keyword>
<dbReference type="InterPro" id="IPR020546">
    <property type="entry name" value="ATP_synth_F1_dsu/esu_N"/>
</dbReference>
<organism evidence="11 12">
    <name type="scientific">Actinomadura alba</name>
    <dbReference type="NCBI Taxonomy" id="406431"/>
    <lineage>
        <taxon>Bacteria</taxon>
        <taxon>Bacillati</taxon>
        <taxon>Actinomycetota</taxon>
        <taxon>Actinomycetes</taxon>
        <taxon>Streptosporangiales</taxon>
        <taxon>Thermomonosporaceae</taxon>
        <taxon>Actinomadura</taxon>
    </lineage>
</organism>
<dbReference type="InterPro" id="IPR036771">
    <property type="entry name" value="ATPsynth_dsu/esu_N"/>
</dbReference>
<name>A0ABR7LNA5_9ACTN</name>